<protein>
    <recommendedName>
        <fullName evidence="5 9">2-C-methyl-D-erythritol 2,4-cyclodiphosphate synthase</fullName>
        <shortName evidence="9">MECDP-synthase</shortName>
        <shortName evidence="9">MECPP-synthase</shortName>
        <shortName evidence="9">MECPS</shortName>
        <ecNumber evidence="5 9">4.6.1.12</ecNumber>
    </recommendedName>
</protein>
<evidence type="ECO:0000256" key="2">
    <source>
        <dbReference type="ARBA" id="ARBA00004709"/>
    </source>
</evidence>
<dbReference type="NCBIfam" id="TIGR00151">
    <property type="entry name" value="ispF"/>
    <property type="match status" value="1"/>
</dbReference>
<dbReference type="Proteomes" id="UP001257914">
    <property type="component" value="Unassembled WGS sequence"/>
</dbReference>
<dbReference type="EC" id="4.6.1.12" evidence="5 9"/>
<comment type="pathway">
    <text evidence="2 9">Isoprenoid biosynthesis; isopentenyl diphosphate biosynthesis via DXP pathway; isopentenyl diphosphate from 1-deoxy-D-xylulose 5-phosphate: step 4/6.</text>
</comment>
<reference evidence="12 13" key="1">
    <citation type="submission" date="2023-10" db="EMBL/GenBank/DDBJ databases">
        <title>Psychrosphaera aquimaarina strain SW33 isolated from seawater.</title>
        <authorList>
            <person name="Bayburt H."/>
            <person name="Kim J.M."/>
            <person name="Choi B.J."/>
            <person name="Jeon C.O."/>
        </authorList>
    </citation>
    <scope>NUCLEOTIDE SEQUENCE [LARGE SCALE GENOMIC DNA]</scope>
    <source>
        <strain evidence="12 13">KCTC 52743</strain>
    </source>
</reference>
<feature type="binding site" evidence="9">
    <location>
        <position position="10"/>
    </location>
    <ligand>
        <name>a divalent metal cation</name>
        <dbReference type="ChEBI" id="CHEBI:60240"/>
    </ligand>
</feature>
<dbReference type="Pfam" id="PF02542">
    <property type="entry name" value="YgbB"/>
    <property type="match status" value="1"/>
</dbReference>
<comment type="subunit">
    <text evidence="4 9">Homotrimer.</text>
</comment>
<dbReference type="PROSITE" id="PS01350">
    <property type="entry name" value="ISPF"/>
    <property type="match status" value="1"/>
</dbReference>
<feature type="binding site" evidence="9">
    <location>
        <begin position="134"/>
        <end position="137"/>
    </location>
    <ligand>
        <name>4-CDP-2-C-methyl-D-erythritol 2-phosphate</name>
        <dbReference type="ChEBI" id="CHEBI:57919"/>
    </ligand>
</feature>
<feature type="binding site" evidence="9">
    <location>
        <begin position="10"/>
        <end position="12"/>
    </location>
    <ligand>
        <name>4-CDP-2-C-methyl-D-erythritol 2-phosphate</name>
        <dbReference type="ChEBI" id="CHEBI:57919"/>
    </ligand>
</feature>
<comment type="caution">
    <text evidence="9">Lacks conserved residue(s) required for the propagation of feature annotation.</text>
</comment>
<dbReference type="Gene3D" id="3.30.1330.50">
    <property type="entry name" value="2-C-methyl-D-erythritol 2,4-cyclodiphosphate synthase"/>
    <property type="match status" value="1"/>
</dbReference>
<comment type="cofactor">
    <cofactor evidence="9">
        <name>a divalent metal cation</name>
        <dbReference type="ChEBI" id="CHEBI:60240"/>
    </cofactor>
    <text evidence="9">Binds 1 divalent metal cation per subunit.</text>
</comment>
<comment type="function">
    <text evidence="9">Involved in the biosynthesis of isopentenyl diphosphate (IPP) and dimethylallyl diphosphate (DMAPP), two major building blocks of isoprenoid compounds. Catalyzes the conversion of 4-diphosphocytidyl-2-C-methyl-D-erythritol 2-phosphate (CDP-ME2P) to 2-C-methyl-D-erythritol 2,4-cyclodiphosphate (ME-CPP) with a corresponding release of cytidine 5-monophosphate (CMP).</text>
</comment>
<dbReference type="GO" id="GO:0008685">
    <property type="term" value="F:2-C-methyl-D-erythritol 2,4-cyclodiphosphate synthase activity"/>
    <property type="evidence" value="ECO:0007669"/>
    <property type="project" value="UniProtKB-EC"/>
</dbReference>
<dbReference type="SUPFAM" id="SSF69765">
    <property type="entry name" value="IpsF-like"/>
    <property type="match status" value="1"/>
</dbReference>
<dbReference type="InterPro" id="IPR003526">
    <property type="entry name" value="MECDP_synthase"/>
</dbReference>
<comment type="similarity">
    <text evidence="3 9 10">Belongs to the IspF family.</text>
</comment>
<dbReference type="EMBL" id="JAWCUA010000010">
    <property type="protein sequence ID" value="MDU0114039.1"/>
    <property type="molecule type" value="Genomic_DNA"/>
</dbReference>
<dbReference type="CDD" id="cd00554">
    <property type="entry name" value="MECDP_synthase"/>
    <property type="match status" value="1"/>
</dbReference>
<feature type="binding site" evidence="9">
    <location>
        <begin position="102"/>
        <end position="108"/>
    </location>
    <ligand>
        <name>4-CDP-2-C-methyl-D-erythritol 2-phosphate</name>
        <dbReference type="ChEBI" id="CHEBI:57919"/>
    </ligand>
</feature>
<evidence type="ECO:0000259" key="11">
    <source>
        <dbReference type="Pfam" id="PF02542"/>
    </source>
</evidence>
<keyword evidence="8 9" id="KW-0456">Lyase</keyword>
<keyword evidence="7 9" id="KW-0414">Isoprene biosynthesis</keyword>
<name>A0ABU3R2Z2_9GAMM</name>
<dbReference type="RefSeq" id="WP_315947633.1">
    <property type="nucleotide sequence ID" value="NZ_JAWCUA010000010.1"/>
</dbReference>
<proteinExistence type="inferred from homology"/>
<dbReference type="InterPro" id="IPR036571">
    <property type="entry name" value="MECDP_synthase_sf"/>
</dbReference>
<feature type="site" description="Transition state stabilizer" evidence="9">
    <location>
        <position position="36"/>
    </location>
</feature>
<feature type="binding site" evidence="9">
    <location>
        <position position="141"/>
    </location>
    <ligand>
        <name>4-CDP-2-C-methyl-D-erythritol 2-phosphate</name>
        <dbReference type="ChEBI" id="CHEBI:57919"/>
    </ligand>
</feature>
<feature type="binding site" evidence="9">
    <location>
        <position position="12"/>
    </location>
    <ligand>
        <name>a divalent metal cation</name>
        <dbReference type="ChEBI" id="CHEBI:60240"/>
    </ligand>
</feature>
<accession>A0ABU3R2Z2</accession>
<comment type="caution">
    <text evidence="12">The sequence shown here is derived from an EMBL/GenBank/DDBJ whole genome shotgun (WGS) entry which is preliminary data.</text>
</comment>
<sequence length="159" mass="17050">MSIKIGFGYDVHTFGGDGPITLAGVKVPYFQGFVAHSDGDVAIHALCDAILGALALGDIGKHFPDTSDQYENIDSRILLRHVVNLAQEQGFKLGNCDLTIVAQAPKMAPHIEQMRSVLAQDLNADLSQVSVKATTTEKLGFEGRKEGISVQAVVLMETI</sequence>
<evidence type="ECO:0000256" key="5">
    <source>
        <dbReference type="ARBA" id="ARBA00012579"/>
    </source>
</evidence>
<feature type="binding site" evidence="9">
    <location>
        <begin position="58"/>
        <end position="60"/>
    </location>
    <ligand>
        <name>4-CDP-2-C-methyl-D-erythritol 2-phosphate</name>
        <dbReference type="ChEBI" id="CHEBI:57919"/>
    </ligand>
</feature>
<feature type="binding site" evidence="9">
    <location>
        <position position="144"/>
    </location>
    <ligand>
        <name>4-CDP-2-C-methyl-D-erythritol 2-phosphate</name>
        <dbReference type="ChEBI" id="CHEBI:57919"/>
    </ligand>
</feature>
<gene>
    <name evidence="9 12" type="primary">ispF</name>
    <name evidence="12" type="ORF">RT723_13740</name>
</gene>
<organism evidence="12 13">
    <name type="scientific">Psychrosphaera aquimarina</name>
    <dbReference type="NCBI Taxonomy" id="2044854"/>
    <lineage>
        <taxon>Bacteria</taxon>
        <taxon>Pseudomonadati</taxon>
        <taxon>Pseudomonadota</taxon>
        <taxon>Gammaproteobacteria</taxon>
        <taxon>Alteromonadales</taxon>
        <taxon>Pseudoalteromonadaceae</taxon>
        <taxon>Psychrosphaera</taxon>
    </lineage>
</organism>
<evidence type="ECO:0000256" key="6">
    <source>
        <dbReference type="ARBA" id="ARBA00022723"/>
    </source>
</evidence>
<dbReference type="InterPro" id="IPR020555">
    <property type="entry name" value="MECDP_synthase_CS"/>
</dbReference>
<feature type="binding site" evidence="9">
    <location>
        <position position="44"/>
    </location>
    <ligand>
        <name>a divalent metal cation</name>
        <dbReference type="ChEBI" id="CHEBI:60240"/>
    </ligand>
</feature>
<dbReference type="HAMAP" id="MF_00107">
    <property type="entry name" value="IspF"/>
    <property type="match status" value="1"/>
</dbReference>
<comment type="catalytic activity">
    <reaction evidence="1 9 10">
        <text>4-CDP-2-C-methyl-D-erythritol 2-phosphate = 2-C-methyl-D-erythritol 2,4-cyclic diphosphate + CMP</text>
        <dbReference type="Rhea" id="RHEA:23864"/>
        <dbReference type="ChEBI" id="CHEBI:57919"/>
        <dbReference type="ChEBI" id="CHEBI:58483"/>
        <dbReference type="ChEBI" id="CHEBI:60377"/>
        <dbReference type="EC" id="4.6.1.12"/>
    </reaction>
</comment>
<evidence type="ECO:0000256" key="1">
    <source>
        <dbReference type="ARBA" id="ARBA00000200"/>
    </source>
</evidence>
<dbReference type="PANTHER" id="PTHR43181:SF1">
    <property type="entry name" value="2-C-METHYL-D-ERYTHRITOL 2,4-CYCLODIPHOSPHATE SYNTHASE, CHLOROPLASTIC"/>
    <property type="match status" value="1"/>
</dbReference>
<feature type="site" description="Transition state stabilizer" evidence="9">
    <location>
        <position position="135"/>
    </location>
</feature>
<keyword evidence="6 9" id="KW-0479">Metal-binding</keyword>
<feature type="binding site" evidence="9">
    <location>
        <begin position="36"/>
        <end position="37"/>
    </location>
    <ligand>
        <name>4-CDP-2-C-methyl-D-erythritol 2-phosphate</name>
        <dbReference type="ChEBI" id="CHEBI:57919"/>
    </ligand>
</feature>
<evidence type="ECO:0000256" key="4">
    <source>
        <dbReference type="ARBA" id="ARBA00011233"/>
    </source>
</evidence>
<dbReference type="PANTHER" id="PTHR43181">
    <property type="entry name" value="2-C-METHYL-D-ERYTHRITOL 2,4-CYCLODIPHOSPHATE SYNTHASE, CHLOROPLASTIC"/>
    <property type="match status" value="1"/>
</dbReference>
<evidence type="ECO:0000256" key="9">
    <source>
        <dbReference type="HAMAP-Rule" id="MF_00107"/>
    </source>
</evidence>
<evidence type="ECO:0000313" key="12">
    <source>
        <dbReference type="EMBL" id="MDU0114039.1"/>
    </source>
</evidence>
<feature type="domain" description="2-C-methyl-D-erythritol 2,4-cyclodiphosphate synthase" evidence="11">
    <location>
        <begin position="3"/>
        <end position="156"/>
    </location>
</feature>
<evidence type="ECO:0000256" key="8">
    <source>
        <dbReference type="ARBA" id="ARBA00023239"/>
    </source>
</evidence>
<evidence type="ECO:0000313" key="13">
    <source>
        <dbReference type="Proteomes" id="UP001257914"/>
    </source>
</evidence>
<keyword evidence="13" id="KW-1185">Reference proteome</keyword>
<evidence type="ECO:0000256" key="7">
    <source>
        <dbReference type="ARBA" id="ARBA00023229"/>
    </source>
</evidence>
<evidence type="ECO:0000256" key="10">
    <source>
        <dbReference type="RuleBase" id="RU004395"/>
    </source>
</evidence>
<evidence type="ECO:0000256" key="3">
    <source>
        <dbReference type="ARBA" id="ARBA00008480"/>
    </source>
</evidence>